<comment type="caution">
    <text evidence="8">The sequence shown here is derived from an EMBL/GenBank/DDBJ whole genome shotgun (WGS) entry which is preliminary data.</text>
</comment>
<evidence type="ECO:0000256" key="3">
    <source>
        <dbReference type="ARBA" id="ARBA00022833"/>
    </source>
</evidence>
<feature type="region of interest" description="Disordered" evidence="5">
    <location>
        <begin position="680"/>
        <end position="727"/>
    </location>
</feature>
<sequence>MGSCDEVRKILRHWGPSYPVCDDSTPAELFDRHPLSAMMISTDSECGRKDNLVHILNSWKSEWHREGVQVPVKDAKSQPRPVYKKLDISSPKRRCSRLIMPDKLRVECTGDNYNENIQLLVDNKIKMAPYYFVDDLDYSWISTVNEERECLSQVLIEDWMLEKVISTLEYLTYVKMREKIKEIDVQSLEFDENARCDICLSFEGEDGNELVFCDGCFLCVHQACYGILHIPEGSWMCRQCEAGVKSTTPCSLCPNTGGAMKLSDDGIRWCHVSCALWVPEVGFGDVETMEPIIKLDNIPQARRNLLCSICRSRYGAPVQCSNAKCKTAFHVTCAFQSNLVMRQELVDKDVRLVGLCWKHSRKEQQSSTHHSTSCDLASFRTPNSPIKVHDVNQPVVLTRKQRLFELECNFHNLVQESHLNIWLDNDSMKMHLGNSAVLDNTEHRRIPNDIRAAIFVYWRLKRRANFNQPLVSPIPLTWKESADEVAATTKEELARVERANSDMKACESFKRIRFGLDRARLMADMVLQRERRKLALFKRMWRISEIQLSTLEMQKNSLPSELLHNAHIGDSVYDNWKLFLAYNNPSHQHIDRGKHISSLSKPRKDLKSPSTCPVNESKTDNLDTSLPNVTTELTESMDSFNVSTIPKECLIVPDTIKQRLRSTLTLVAENCNMWRTDKYVNGSNHKRKTNNHDIESQKSVSSFNQSIKSPSKSHCPSPLASSTKMNKPLKNDLPVVQVKLSPISDVKPLKYCVKAVNNNSNECLPSKRRKQLSNSNSVFEKSPPSHSIPVLTKLAMITLSPRAAKFV</sequence>
<dbReference type="Pfam" id="PF13831">
    <property type="entry name" value="PHD_2"/>
    <property type="match status" value="1"/>
</dbReference>
<accession>A0AAE1ZCS3</accession>
<keyword evidence="3" id="KW-0862">Zinc</keyword>
<dbReference type="PANTHER" id="PTHR13793">
    <property type="entry name" value="PHD FINGER PROTEINS"/>
    <property type="match status" value="1"/>
</dbReference>
<evidence type="ECO:0000256" key="4">
    <source>
        <dbReference type="PROSITE-ProRule" id="PRU00146"/>
    </source>
</evidence>
<keyword evidence="9" id="KW-1185">Reference proteome</keyword>
<dbReference type="PROSITE" id="PS51805">
    <property type="entry name" value="EPHD"/>
    <property type="match status" value="1"/>
</dbReference>
<feature type="compositionally biased region" description="Polar residues" evidence="5">
    <location>
        <begin position="608"/>
        <end position="626"/>
    </location>
</feature>
<dbReference type="PROSITE" id="PS01359">
    <property type="entry name" value="ZF_PHD_1"/>
    <property type="match status" value="1"/>
</dbReference>
<dbReference type="PROSITE" id="PS50016">
    <property type="entry name" value="ZF_PHD_2"/>
    <property type="match status" value="1"/>
</dbReference>
<dbReference type="InterPro" id="IPR019787">
    <property type="entry name" value="Znf_PHD-finger"/>
</dbReference>
<dbReference type="Proteomes" id="UP001292079">
    <property type="component" value="Unassembled WGS sequence"/>
</dbReference>
<dbReference type="InterPro" id="IPR019786">
    <property type="entry name" value="Zinc_finger_PHD-type_CS"/>
</dbReference>
<evidence type="ECO:0008006" key="10">
    <source>
        <dbReference type="Google" id="ProtNLM"/>
    </source>
</evidence>
<dbReference type="InterPro" id="IPR034732">
    <property type="entry name" value="EPHD"/>
</dbReference>
<feature type="compositionally biased region" description="Polar residues" evidence="5">
    <location>
        <begin position="697"/>
        <end position="725"/>
    </location>
</feature>
<feature type="domain" description="PHD-type" evidence="6">
    <location>
        <begin position="193"/>
        <end position="243"/>
    </location>
</feature>
<feature type="region of interest" description="Disordered" evidence="5">
    <location>
        <begin position="591"/>
        <end position="626"/>
    </location>
</feature>
<evidence type="ECO:0000313" key="8">
    <source>
        <dbReference type="EMBL" id="KAK4471876.1"/>
    </source>
</evidence>
<reference evidence="8" key="1">
    <citation type="submission" date="2022-04" db="EMBL/GenBank/DDBJ databases">
        <authorList>
            <person name="Xu L."/>
            <person name="Lv Z."/>
        </authorList>
    </citation>
    <scope>NUCLEOTIDE SEQUENCE</scope>
    <source>
        <strain evidence="8">LV_2022a</strain>
    </source>
</reference>
<name>A0AAE1ZCS3_SCHME</name>
<evidence type="ECO:0000259" key="7">
    <source>
        <dbReference type="PROSITE" id="PS51805"/>
    </source>
</evidence>
<evidence type="ECO:0000313" key="9">
    <source>
        <dbReference type="Proteomes" id="UP001292079"/>
    </source>
</evidence>
<evidence type="ECO:0000259" key="6">
    <source>
        <dbReference type="PROSITE" id="PS50016"/>
    </source>
</evidence>
<gene>
    <name evidence="8" type="ORF">MN116_005264</name>
</gene>
<dbReference type="SMART" id="SM00249">
    <property type="entry name" value="PHD"/>
    <property type="match status" value="2"/>
</dbReference>
<proteinExistence type="predicted"/>
<dbReference type="Gene3D" id="3.30.40.10">
    <property type="entry name" value="Zinc/RING finger domain, C3HC4 (zinc finger)"/>
    <property type="match status" value="2"/>
</dbReference>
<dbReference type="InterPro" id="IPR013083">
    <property type="entry name" value="Znf_RING/FYVE/PHD"/>
</dbReference>
<keyword evidence="2 4" id="KW-0863">Zinc-finger</keyword>
<dbReference type="AlphaFoldDB" id="A0AAE1ZCS3"/>
<dbReference type="SUPFAM" id="SSF57903">
    <property type="entry name" value="FYVE/PHD zinc finger"/>
    <property type="match status" value="1"/>
</dbReference>
<dbReference type="InterPro" id="IPR011011">
    <property type="entry name" value="Znf_FYVE_PHD"/>
</dbReference>
<dbReference type="GO" id="GO:0008270">
    <property type="term" value="F:zinc ion binding"/>
    <property type="evidence" value="ECO:0007669"/>
    <property type="project" value="UniProtKB-KW"/>
</dbReference>
<feature type="domain" description="PHD-type" evidence="7">
    <location>
        <begin position="247"/>
        <end position="360"/>
    </location>
</feature>
<dbReference type="InterPro" id="IPR001965">
    <property type="entry name" value="Znf_PHD"/>
</dbReference>
<dbReference type="InterPro" id="IPR050701">
    <property type="entry name" value="Histone_Mod_Regulator"/>
</dbReference>
<dbReference type="PANTHER" id="PTHR13793:SF160">
    <property type="entry name" value="PHD FINGER PROTEIN RHINOCEROS"/>
    <property type="match status" value="1"/>
</dbReference>
<protein>
    <recommendedName>
        <fullName evidence="10">Protein Jade-1</fullName>
    </recommendedName>
</protein>
<dbReference type="EMBL" id="JALJAT010000003">
    <property type="protein sequence ID" value="KAK4471876.1"/>
    <property type="molecule type" value="Genomic_DNA"/>
</dbReference>
<reference evidence="8" key="2">
    <citation type="journal article" date="2023" name="Infect Dis Poverty">
        <title>Chromosome-scale genome of the human blood fluke Schistosoma mekongi and its implications for public health.</title>
        <authorList>
            <person name="Zhou M."/>
            <person name="Xu L."/>
            <person name="Xu D."/>
            <person name="Chen W."/>
            <person name="Khan J."/>
            <person name="Hu Y."/>
            <person name="Huang H."/>
            <person name="Wei H."/>
            <person name="Zhang Y."/>
            <person name="Chusongsang P."/>
            <person name="Tanasarnprasert K."/>
            <person name="Hu X."/>
            <person name="Limpanont Y."/>
            <person name="Lv Z."/>
        </authorList>
    </citation>
    <scope>NUCLEOTIDE SEQUENCE</scope>
    <source>
        <strain evidence="8">LV_2022a</strain>
    </source>
</reference>
<evidence type="ECO:0000256" key="2">
    <source>
        <dbReference type="ARBA" id="ARBA00022771"/>
    </source>
</evidence>
<dbReference type="Pfam" id="PF13832">
    <property type="entry name" value="zf-HC5HC2H_2"/>
    <property type="match status" value="1"/>
</dbReference>
<keyword evidence="1" id="KW-0479">Metal-binding</keyword>
<evidence type="ECO:0000256" key="1">
    <source>
        <dbReference type="ARBA" id="ARBA00022723"/>
    </source>
</evidence>
<organism evidence="8 9">
    <name type="scientific">Schistosoma mekongi</name>
    <name type="common">Parasitic worm</name>
    <dbReference type="NCBI Taxonomy" id="38744"/>
    <lineage>
        <taxon>Eukaryota</taxon>
        <taxon>Metazoa</taxon>
        <taxon>Spiralia</taxon>
        <taxon>Lophotrochozoa</taxon>
        <taxon>Platyhelminthes</taxon>
        <taxon>Trematoda</taxon>
        <taxon>Digenea</taxon>
        <taxon>Strigeidida</taxon>
        <taxon>Schistosomatoidea</taxon>
        <taxon>Schistosomatidae</taxon>
        <taxon>Schistosoma</taxon>
    </lineage>
</organism>
<dbReference type="CDD" id="cd15492">
    <property type="entry name" value="PHD_BRPF_JADE_like"/>
    <property type="match status" value="1"/>
</dbReference>
<evidence type="ECO:0000256" key="5">
    <source>
        <dbReference type="SAM" id="MobiDB-lite"/>
    </source>
</evidence>
<dbReference type="GO" id="GO:0006357">
    <property type="term" value="P:regulation of transcription by RNA polymerase II"/>
    <property type="evidence" value="ECO:0007669"/>
    <property type="project" value="TreeGrafter"/>
</dbReference>